<dbReference type="Pfam" id="PF21743">
    <property type="entry name" value="PTM_DIR17_Tudor"/>
    <property type="match status" value="1"/>
</dbReference>
<feature type="domain" description="PTM/DIR17-like Tudor" evidence="1">
    <location>
        <begin position="268"/>
        <end position="316"/>
    </location>
</feature>
<comment type="caution">
    <text evidence="2">The sequence shown here is derived from an EMBL/GenBank/DDBJ whole genome shotgun (WGS) entry which is preliminary data.</text>
</comment>
<protein>
    <recommendedName>
        <fullName evidence="1">PTM/DIR17-like Tudor domain-containing protein</fullName>
    </recommendedName>
</protein>
<dbReference type="InterPro" id="IPR047365">
    <property type="entry name" value="Tudor_AtPTM-like"/>
</dbReference>
<accession>A0AAD3D2W3</accession>
<evidence type="ECO:0000259" key="1">
    <source>
        <dbReference type="Pfam" id="PF21743"/>
    </source>
</evidence>
<dbReference type="AlphaFoldDB" id="A0AAD3D2W3"/>
<evidence type="ECO:0000313" key="3">
    <source>
        <dbReference type="Proteomes" id="UP001054902"/>
    </source>
</evidence>
<dbReference type="Proteomes" id="UP001054902">
    <property type="component" value="Unassembled WGS sequence"/>
</dbReference>
<sequence>MPKSNKRNKNKGKTKTRQVATINTVNRKRKAQDSIKASSPFAIRGKVKEFYSLVNTFAECRVALHGKEHTFLPTLSWGSPIHLLQNHINNLENMEDRLAAVKKYLLTPEASSRMFGFDCNNQHYTLEMRMNIKNLERGHKAIFFLVSDVPEHSLLYRNILESCSIEVIELKAEDFSKVTNVSTVLAASMSTNIDVSKVKSVHDLVHFAVALAFKNRKKEDKQTQKRHKTRSLSSKESLPSNFIEYIKAYRNQGLNLINSKSNSEGYIGARVAKYFLNHDPHPELFFGSITKYDRERGYWWIKYDDGDEEEFEKDQLIDGMNLRDQNASKEVVC</sequence>
<organism evidence="2 3">
    <name type="scientific">Chaetoceros tenuissimus</name>
    <dbReference type="NCBI Taxonomy" id="426638"/>
    <lineage>
        <taxon>Eukaryota</taxon>
        <taxon>Sar</taxon>
        <taxon>Stramenopiles</taxon>
        <taxon>Ochrophyta</taxon>
        <taxon>Bacillariophyta</taxon>
        <taxon>Coscinodiscophyceae</taxon>
        <taxon>Chaetocerotophycidae</taxon>
        <taxon>Chaetocerotales</taxon>
        <taxon>Chaetocerotaceae</taxon>
        <taxon>Chaetoceros</taxon>
    </lineage>
</organism>
<proteinExistence type="predicted"/>
<name>A0AAD3D2W3_9STRA</name>
<evidence type="ECO:0000313" key="2">
    <source>
        <dbReference type="EMBL" id="GFH56723.1"/>
    </source>
</evidence>
<dbReference type="EMBL" id="BLLK01000055">
    <property type="protein sequence ID" value="GFH56723.1"/>
    <property type="molecule type" value="Genomic_DNA"/>
</dbReference>
<gene>
    <name evidence="2" type="ORF">CTEN210_13199</name>
</gene>
<reference evidence="2 3" key="1">
    <citation type="journal article" date="2021" name="Sci. Rep.">
        <title>The genome of the diatom Chaetoceros tenuissimus carries an ancient integrated fragment of an extant virus.</title>
        <authorList>
            <person name="Hongo Y."/>
            <person name="Kimura K."/>
            <person name="Takaki Y."/>
            <person name="Yoshida Y."/>
            <person name="Baba S."/>
            <person name="Kobayashi G."/>
            <person name="Nagasaki K."/>
            <person name="Hano T."/>
            <person name="Tomaru Y."/>
        </authorList>
    </citation>
    <scope>NUCLEOTIDE SEQUENCE [LARGE SCALE GENOMIC DNA]</scope>
    <source>
        <strain evidence="2 3">NIES-3715</strain>
    </source>
</reference>
<keyword evidence="3" id="KW-1185">Reference proteome</keyword>